<dbReference type="GO" id="GO:0000160">
    <property type="term" value="P:phosphorelay signal transduction system"/>
    <property type="evidence" value="ECO:0007669"/>
    <property type="project" value="InterPro"/>
</dbReference>
<dbReference type="Gene3D" id="3.40.50.2300">
    <property type="match status" value="1"/>
</dbReference>
<keyword evidence="5" id="KW-1185">Reference proteome</keyword>
<keyword evidence="3" id="KW-0804">Transcription</keyword>
<dbReference type="Pfam" id="PF00072">
    <property type="entry name" value="Response_reg"/>
    <property type="match status" value="1"/>
</dbReference>
<sequence length="528" mass="61340">MKCLLIDDDIPTVEVMRDFISWHTFGINSILTAHNITDAKILLEANKPDIIICDIEMPKGSGLDMIKWVRENHYDCAFIFFSCHENFEFASTAISFNTDAYLIKPFDKSKVESALSKTVNSLRTKNQLQEYSQFGVSWLKNKAFVEQSFWRDILFARISPRLDLIHGEIRKRDLSLELEYGNFLVLASIGKTEIEDSWEESTFIYAFLNLTSEMMLDNLNPSHVINYQQHDRYYIATILRGNSSLEEITTRCRQLIRYCRDYFHCTATCYISEKVAIDMLTATRTTLEVMDRKNIIFKGKVHYQEDRFDYATNESYTLDVNVFEQLFIEGEKVQIVNKLKKDLEMLADSNKLDANTLHSIKQDFMQIVYSILYKNKILAHRLFSDKISETLLQKSEHSVMDMMKWAAFVTNKTIDYLREVKQSESVVEKAKTFIHNNYFQDLNREDVASSVFLSPDYLSKIFKSDTGLSIKDYLNEHRILIAKELLIQGNESIGTVATEIGFDSISYFSTVFKKITGETPNAFRAKFK</sequence>
<dbReference type="InterPro" id="IPR011006">
    <property type="entry name" value="CheY-like_superfamily"/>
</dbReference>
<evidence type="ECO:0000256" key="3">
    <source>
        <dbReference type="ARBA" id="ARBA00023163"/>
    </source>
</evidence>
<dbReference type="OrthoDB" id="1974963at2"/>
<dbReference type="SMART" id="SM00342">
    <property type="entry name" value="HTH_ARAC"/>
    <property type="match status" value="1"/>
</dbReference>
<name>A0A3G9JB92_9BACL</name>
<dbReference type="Proteomes" id="UP000275368">
    <property type="component" value="Chromosome"/>
</dbReference>
<evidence type="ECO:0000313" key="5">
    <source>
        <dbReference type="Proteomes" id="UP000275368"/>
    </source>
</evidence>
<dbReference type="SUPFAM" id="SSF46689">
    <property type="entry name" value="Homeodomain-like"/>
    <property type="match status" value="2"/>
</dbReference>
<dbReference type="GO" id="GO:0043565">
    <property type="term" value="F:sequence-specific DNA binding"/>
    <property type="evidence" value="ECO:0007669"/>
    <property type="project" value="InterPro"/>
</dbReference>
<dbReference type="EMBL" id="AP019308">
    <property type="protein sequence ID" value="BBH20544.1"/>
    <property type="molecule type" value="Genomic_DNA"/>
</dbReference>
<dbReference type="PRINTS" id="PR00032">
    <property type="entry name" value="HTHARAC"/>
</dbReference>
<dbReference type="Gene3D" id="1.10.10.60">
    <property type="entry name" value="Homeodomain-like"/>
    <property type="match status" value="2"/>
</dbReference>
<dbReference type="PROSITE" id="PS50110">
    <property type="entry name" value="RESPONSE_REGULATORY"/>
    <property type="match status" value="1"/>
</dbReference>
<dbReference type="PANTHER" id="PTHR43280">
    <property type="entry name" value="ARAC-FAMILY TRANSCRIPTIONAL REGULATOR"/>
    <property type="match status" value="1"/>
</dbReference>
<dbReference type="AlphaFoldDB" id="A0A3G9JB92"/>
<evidence type="ECO:0000313" key="4">
    <source>
        <dbReference type="EMBL" id="BBH20544.1"/>
    </source>
</evidence>
<evidence type="ECO:0000256" key="2">
    <source>
        <dbReference type="ARBA" id="ARBA00023125"/>
    </source>
</evidence>
<dbReference type="SUPFAM" id="SSF52172">
    <property type="entry name" value="CheY-like"/>
    <property type="match status" value="1"/>
</dbReference>
<dbReference type="InterPro" id="IPR018060">
    <property type="entry name" value="HTH_AraC"/>
</dbReference>
<keyword evidence="1" id="KW-0805">Transcription regulation</keyword>
<protein>
    <submittedName>
        <fullName evidence="4">Uncharacterized protein</fullName>
    </submittedName>
</protein>
<dbReference type="CDD" id="cd17536">
    <property type="entry name" value="REC_YesN-like"/>
    <property type="match status" value="1"/>
</dbReference>
<organism evidence="4 5">
    <name type="scientific">Paenibacillus baekrokdamisoli</name>
    <dbReference type="NCBI Taxonomy" id="1712516"/>
    <lineage>
        <taxon>Bacteria</taxon>
        <taxon>Bacillati</taxon>
        <taxon>Bacillota</taxon>
        <taxon>Bacilli</taxon>
        <taxon>Bacillales</taxon>
        <taxon>Paenibacillaceae</taxon>
        <taxon>Paenibacillus</taxon>
    </lineage>
</organism>
<accession>A0A3G9JB92</accession>
<dbReference type="InterPro" id="IPR009057">
    <property type="entry name" value="Homeodomain-like_sf"/>
</dbReference>
<keyword evidence="2" id="KW-0238">DNA-binding</keyword>
<dbReference type="SMART" id="SM00448">
    <property type="entry name" value="REC"/>
    <property type="match status" value="1"/>
</dbReference>
<dbReference type="PROSITE" id="PS01124">
    <property type="entry name" value="HTH_ARAC_FAMILY_2"/>
    <property type="match status" value="1"/>
</dbReference>
<dbReference type="InterPro" id="IPR020449">
    <property type="entry name" value="Tscrpt_reg_AraC-type_HTH"/>
</dbReference>
<proteinExistence type="predicted"/>
<dbReference type="InterPro" id="IPR018062">
    <property type="entry name" value="HTH_AraC-typ_CS"/>
</dbReference>
<evidence type="ECO:0000256" key="1">
    <source>
        <dbReference type="ARBA" id="ARBA00023015"/>
    </source>
</evidence>
<dbReference type="InterPro" id="IPR001789">
    <property type="entry name" value="Sig_transdc_resp-reg_receiver"/>
</dbReference>
<dbReference type="PROSITE" id="PS00041">
    <property type="entry name" value="HTH_ARAC_FAMILY_1"/>
    <property type="match status" value="1"/>
</dbReference>
<gene>
    <name evidence="4" type="ORF">Back11_18890</name>
</gene>
<dbReference type="KEGG" id="pbk:Back11_18890"/>
<dbReference type="Pfam" id="PF12833">
    <property type="entry name" value="HTH_18"/>
    <property type="match status" value="1"/>
</dbReference>
<dbReference type="GO" id="GO:0003700">
    <property type="term" value="F:DNA-binding transcription factor activity"/>
    <property type="evidence" value="ECO:0007669"/>
    <property type="project" value="InterPro"/>
</dbReference>
<dbReference type="PANTHER" id="PTHR43280:SF2">
    <property type="entry name" value="HTH-TYPE TRANSCRIPTIONAL REGULATOR EXSA"/>
    <property type="match status" value="1"/>
</dbReference>
<reference evidence="4 5" key="1">
    <citation type="submission" date="2018-11" db="EMBL/GenBank/DDBJ databases">
        <title>Complete genome sequence of Paenibacillus baekrokdamisoli strain KCTC 33723.</title>
        <authorList>
            <person name="Kang S.W."/>
            <person name="Lee K.C."/>
            <person name="Kim K.K."/>
            <person name="Kim J.S."/>
            <person name="Kim D.S."/>
            <person name="Ko S.H."/>
            <person name="Yang S.H."/>
            <person name="Lee J.S."/>
        </authorList>
    </citation>
    <scope>NUCLEOTIDE SEQUENCE [LARGE SCALE GENOMIC DNA]</scope>
    <source>
        <strain evidence="4 5">KCTC 33723</strain>
    </source>
</reference>